<dbReference type="SUPFAM" id="SSF103473">
    <property type="entry name" value="MFS general substrate transporter"/>
    <property type="match status" value="1"/>
</dbReference>
<keyword evidence="4 5" id="KW-0472">Membrane</keyword>
<dbReference type="EMBL" id="JACHJS010000001">
    <property type="protein sequence ID" value="MBB4965867.1"/>
    <property type="molecule type" value="Genomic_DNA"/>
</dbReference>
<feature type="transmembrane region" description="Helical" evidence="5">
    <location>
        <begin position="164"/>
        <end position="182"/>
    </location>
</feature>
<feature type="transmembrane region" description="Helical" evidence="5">
    <location>
        <begin position="12"/>
        <end position="30"/>
    </location>
</feature>
<dbReference type="RefSeq" id="WP_184669572.1">
    <property type="nucleotide sequence ID" value="NZ_BAABAI010000038.1"/>
</dbReference>
<dbReference type="PANTHER" id="PTHR23514">
    <property type="entry name" value="BYPASS OF STOP CODON PROTEIN 6"/>
    <property type="match status" value="1"/>
</dbReference>
<dbReference type="InterPro" id="IPR051788">
    <property type="entry name" value="MFS_Transporter"/>
</dbReference>
<evidence type="ECO:0000256" key="5">
    <source>
        <dbReference type="SAM" id="Phobius"/>
    </source>
</evidence>
<comment type="subcellular location">
    <subcellularLocation>
        <location evidence="1">Membrane</location>
        <topology evidence="1">Multi-pass membrane protein</topology>
    </subcellularLocation>
</comment>
<evidence type="ECO:0000256" key="4">
    <source>
        <dbReference type="ARBA" id="ARBA00023136"/>
    </source>
</evidence>
<dbReference type="Gene3D" id="1.20.1250.20">
    <property type="entry name" value="MFS general substrate transporter like domains"/>
    <property type="match status" value="1"/>
</dbReference>
<feature type="transmembrane region" description="Helical" evidence="5">
    <location>
        <begin position="140"/>
        <end position="158"/>
    </location>
</feature>
<protein>
    <submittedName>
        <fullName evidence="6">MFS family permease</fullName>
    </submittedName>
</protein>
<dbReference type="GO" id="GO:0022857">
    <property type="term" value="F:transmembrane transporter activity"/>
    <property type="evidence" value="ECO:0007669"/>
    <property type="project" value="InterPro"/>
</dbReference>
<dbReference type="PANTHER" id="PTHR23514:SF13">
    <property type="entry name" value="INNER MEMBRANE PROTEIN YBJJ"/>
    <property type="match status" value="1"/>
</dbReference>
<feature type="transmembrane region" description="Helical" evidence="5">
    <location>
        <begin position="310"/>
        <end position="328"/>
    </location>
</feature>
<reference evidence="6 7" key="1">
    <citation type="submission" date="2020-08" db="EMBL/GenBank/DDBJ databases">
        <title>Sequencing the genomes of 1000 actinobacteria strains.</title>
        <authorList>
            <person name="Klenk H.-P."/>
        </authorList>
    </citation>
    <scope>NUCLEOTIDE SEQUENCE [LARGE SCALE GENOMIC DNA]</scope>
    <source>
        <strain evidence="6 7">DSM 45084</strain>
    </source>
</reference>
<dbReference type="Proteomes" id="UP000542674">
    <property type="component" value="Unassembled WGS sequence"/>
</dbReference>
<evidence type="ECO:0000313" key="6">
    <source>
        <dbReference type="EMBL" id="MBB4965867.1"/>
    </source>
</evidence>
<comment type="caution">
    <text evidence="6">The sequence shown here is derived from an EMBL/GenBank/DDBJ whole genome shotgun (WGS) entry which is preliminary data.</text>
</comment>
<proteinExistence type="predicted"/>
<dbReference type="AlphaFoldDB" id="A0A7W7WWD2"/>
<feature type="transmembrane region" description="Helical" evidence="5">
    <location>
        <begin position="230"/>
        <end position="250"/>
    </location>
</feature>
<keyword evidence="2 5" id="KW-0812">Transmembrane</keyword>
<evidence type="ECO:0000256" key="1">
    <source>
        <dbReference type="ARBA" id="ARBA00004141"/>
    </source>
</evidence>
<feature type="transmembrane region" description="Helical" evidence="5">
    <location>
        <begin position="101"/>
        <end position="119"/>
    </location>
</feature>
<dbReference type="GO" id="GO:0016020">
    <property type="term" value="C:membrane"/>
    <property type="evidence" value="ECO:0007669"/>
    <property type="project" value="UniProtKB-SubCell"/>
</dbReference>
<dbReference type="InterPro" id="IPR011701">
    <property type="entry name" value="MFS"/>
</dbReference>
<feature type="transmembrane region" description="Helical" evidence="5">
    <location>
        <begin position="77"/>
        <end position="95"/>
    </location>
</feature>
<sequence length="370" mass="37207">MDRRRFRQGGREWLVLWWVFFVNGAVLSSWAPRIPAVAASLDLSDRGLGIALFGIAAGSVPALLVTGRLIRRRRATTLCLSGFAFAAGLPLIAAADSLVTLTVVLVLLGAAGGTLDIAMNTAAVRWERTIAPRRVLSRLHGGYSTGVLVGAGGATLAADVPVGLHFTVVAGVLVVVLAVVVPRLPAETPADAPTRTRRAARPAVLVLAVGALFLEGVVTDWSALLAARDLGAGPTAGAAVVTTFTVAMALSRTLTAGTRTAAVAGVLLAVVAVPAALVLAHPAVFLAAAACVGAGLGPLFPAAVGASGDIATVTAVGYCAYLAGPPVLGAAAEAVGLPVAFGVAVSVVGVVVAMAARRCLPRRHSGERAE</sequence>
<evidence type="ECO:0000256" key="2">
    <source>
        <dbReference type="ARBA" id="ARBA00022692"/>
    </source>
</evidence>
<gene>
    <name evidence="6" type="ORF">F4559_003226</name>
</gene>
<keyword evidence="7" id="KW-1185">Reference proteome</keyword>
<feature type="transmembrane region" description="Helical" evidence="5">
    <location>
        <begin position="334"/>
        <end position="356"/>
    </location>
</feature>
<evidence type="ECO:0000256" key="3">
    <source>
        <dbReference type="ARBA" id="ARBA00022989"/>
    </source>
</evidence>
<keyword evidence="3 5" id="KW-1133">Transmembrane helix</keyword>
<name>A0A7W7WWD2_9PSEU</name>
<feature type="transmembrane region" description="Helical" evidence="5">
    <location>
        <begin position="262"/>
        <end position="279"/>
    </location>
</feature>
<evidence type="ECO:0000313" key="7">
    <source>
        <dbReference type="Proteomes" id="UP000542674"/>
    </source>
</evidence>
<dbReference type="Pfam" id="PF07690">
    <property type="entry name" value="MFS_1"/>
    <property type="match status" value="1"/>
</dbReference>
<dbReference type="InterPro" id="IPR036259">
    <property type="entry name" value="MFS_trans_sf"/>
</dbReference>
<feature type="transmembrane region" description="Helical" evidence="5">
    <location>
        <begin position="50"/>
        <end position="70"/>
    </location>
</feature>
<accession>A0A7W7WWD2</accession>
<feature type="transmembrane region" description="Helical" evidence="5">
    <location>
        <begin position="203"/>
        <end position="224"/>
    </location>
</feature>
<organism evidence="6 7">
    <name type="scientific">Saccharothrix violaceirubra</name>
    <dbReference type="NCBI Taxonomy" id="413306"/>
    <lineage>
        <taxon>Bacteria</taxon>
        <taxon>Bacillati</taxon>
        <taxon>Actinomycetota</taxon>
        <taxon>Actinomycetes</taxon>
        <taxon>Pseudonocardiales</taxon>
        <taxon>Pseudonocardiaceae</taxon>
        <taxon>Saccharothrix</taxon>
    </lineage>
</organism>